<feature type="signal peptide" evidence="1">
    <location>
        <begin position="1"/>
        <end position="18"/>
    </location>
</feature>
<comment type="caution">
    <text evidence="2">The sequence shown here is derived from an EMBL/GenBank/DDBJ whole genome shotgun (WGS) entry which is preliminary data.</text>
</comment>
<accession>A0ABS7XAM5</accession>
<organism evidence="2 3">
    <name type="scientific">Rheinheimera maricola</name>
    <dbReference type="NCBI Taxonomy" id="2793282"/>
    <lineage>
        <taxon>Bacteria</taxon>
        <taxon>Pseudomonadati</taxon>
        <taxon>Pseudomonadota</taxon>
        <taxon>Gammaproteobacteria</taxon>
        <taxon>Chromatiales</taxon>
        <taxon>Chromatiaceae</taxon>
        <taxon>Rheinheimera</taxon>
    </lineage>
</organism>
<dbReference type="Proteomes" id="UP000663814">
    <property type="component" value="Unassembled WGS sequence"/>
</dbReference>
<dbReference type="EMBL" id="JAERPS020000005">
    <property type="protein sequence ID" value="MBZ9612609.1"/>
    <property type="molecule type" value="Genomic_DNA"/>
</dbReference>
<dbReference type="RefSeq" id="WP_205312600.1">
    <property type="nucleotide sequence ID" value="NZ_JAERPS020000005.1"/>
</dbReference>
<reference evidence="2 3" key="1">
    <citation type="submission" date="2020-12" db="EMBL/GenBank/DDBJ databases">
        <authorList>
            <person name="Ruan W."/>
            <person name="Khan S.A."/>
            <person name="Jeon C.O."/>
        </authorList>
    </citation>
    <scope>NUCLEOTIDE SEQUENCE [LARGE SCALE GENOMIC DNA]</scope>
    <source>
        <strain evidence="2 3">MA-13</strain>
    </source>
</reference>
<sequence length="101" mass="11470">MRTLSVLLLLFWLRPVAAADNMRCIENPKRQKACPHLLYRVAELPGMAAAVVCICVTDFALLLQQPANETEQIKQNMARRQFEVVHGDKLETVLAILNRKI</sequence>
<evidence type="ECO:0000313" key="3">
    <source>
        <dbReference type="Proteomes" id="UP000663814"/>
    </source>
</evidence>
<keyword evidence="1" id="KW-0732">Signal</keyword>
<name>A0ABS7XAM5_9GAMM</name>
<evidence type="ECO:0000256" key="1">
    <source>
        <dbReference type="SAM" id="SignalP"/>
    </source>
</evidence>
<keyword evidence="3" id="KW-1185">Reference proteome</keyword>
<evidence type="ECO:0000313" key="2">
    <source>
        <dbReference type="EMBL" id="MBZ9612609.1"/>
    </source>
</evidence>
<gene>
    <name evidence="2" type="ORF">I4W93_013480</name>
</gene>
<proteinExistence type="predicted"/>
<feature type="chain" id="PRO_5046938253" evidence="1">
    <location>
        <begin position="19"/>
        <end position="101"/>
    </location>
</feature>
<protein>
    <submittedName>
        <fullName evidence="2">Uncharacterized protein</fullName>
    </submittedName>
</protein>
<reference evidence="2 3" key="2">
    <citation type="submission" date="2021-08" db="EMBL/GenBank/DDBJ databases">
        <title>Rheinheimera aquimaris sp. nov., isolated from seawater of the East Sea in Korea.</title>
        <authorList>
            <person name="Kim K.H."/>
            <person name="Wenting R."/>
            <person name="Kim K.R."/>
            <person name="Jeon C.O."/>
        </authorList>
    </citation>
    <scope>NUCLEOTIDE SEQUENCE [LARGE SCALE GENOMIC DNA]</scope>
    <source>
        <strain evidence="2 3">MA-13</strain>
    </source>
</reference>